<feature type="domain" description="N-acetyltransferase" evidence="1">
    <location>
        <begin position="17"/>
        <end position="182"/>
    </location>
</feature>
<dbReference type="Proteomes" id="UP000807825">
    <property type="component" value="Unassembled WGS sequence"/>
</dbReference>
<evidence type="ECO:0000313" key="2">
    <source>
        <dbReference type="EMBL" id="MBI5249022.1"/>
    </source>
</evidence>
<reference evidence="2" key="1">
    <citation type="submission" date="2020-07" db="EMBL/GenBank/DDBJ databases">
        <title>Huge and variable diversity of episymbiotic CPR bacteria and DPANN archaea in groundwater ecosystems.</title>
        <authorList>
            <person name="He C.Y."/>
            <person name="Keren R."/>
            <person name="Whittaker M."/>
            <person name="Farag I.F."/>
            <person name="Doudna J."/>
            <person name="Cate J.H.D."/>
            <person name="Banfield J.F."/>
        </authorList>
    </citation>
    <scope>NUCLEOTIDE SEQUENCE</scope>
    <source>
        <strain evidence="2">NC_groundwater_1664_Pr3_B-0.1um_52_9</strain>
    </source>
</reference>
<evidence type="ECO:0000313" key="3">
    <source>
        <dbReference type="Proteomes" id="UP000807825"/>
    </source>
</evidence>
<dbReference type="InterPro" id="IPR000182">
    <property type="entry name" value="GNAT_dom"/>
</dbReference>
<dbReference type="Gene3D" id="3.40.630.30">
    <property type="match status" value="1"/>
</dbReference>
<dbReference type="EMBL" id="JACRDE010000171">
    <property type="protein sequence ID" value="MBI5249022.1"/>
    <property type="molecule type" value="Genomic_DNA"/>
</dbReference>
<organism evidence="2 3">
    <name type="scientific">Desulfomonile tiedjei</name>
    <dbReference type="NCBI Taxonomy" id="2358"/>
    <lineage>
        <taxon>Bacteria</taxon>
        <taxon>Pseudomonadati</taxon>
        <taxon>Thermodesulfobacteriota</taxon>
        <taxon>Desulfomonilia</taxon>
        <taxon>Desulfomonilales</taxon>
        <taxon>Desulfomonilaceae</taxon>
        <taxon>Desulfomonile</taxon>
    </lineage>
</organism>
<dbReference type="PROSITE" id="PS51186">
    <property type="entry name" value="GNAT"/>
    <property type="match status" value="1"/>
</dbReference>
<dbReference type="AlphaFoldDB" id="A0A9D6V4I6"/>
<dbReference type="GO" id="GO:0016747">
    <property type="term" value="F:acyltransferase activity, transferring groups other than amino-acyl groups"/>
    <property type="evidence" value="ECO:0007669"/>
    <property type="project" value="InterPro"/>
</dbReference>
<sequence length="188" mass="22157">MLQDYPKAIVTPDGISILLRPVVESDEEALRVFFSKIPEREQWFLREKLTDHELLHKWLQRLNFDSIIPIVALREDDGTIIANLRLYRSAAESMRHVAHLRVMVLPEYRHHKIGSWMILDCVKLAMDLGIEKVIAEFINGMEEPAIRAAHRLDFRQEAVLPNYVKDREGKYHDLLIMVRSLQREWSDF</sequence>
<accession>A0A9D6V4I6</accession>
<dbReference type="CDD" id="cd04301">
    <property type="entry name" value="NAT_SF"/>
    <property type="match status" value="1"/>
</dbReference>
<comment type="caution">
    <text evidence="2">The sequence shown here is derived from an EMBL/GenBank/DDBJ whole genome shotgun (WGS) entry which is preliminary data.</text>
</comment>
<dbReference type="InterPro" id="IPR016181">
    <property type="entry name" value="Acyl_CoA_acyltransferase"/>
</dbReference>
<proteinExistence type="predicted"/>
<gene>
    <name evidence="2" type="ORF">HY912_05960</name>
</gene>
<name>A0A9D6V4I6_9BACT</name>
<protein>
    <submittedName>
        <fullName evidence="2">GNAT family N-acetyltransferase</fullName>
    </submittedName>
</protein>
<dbReference type="SUPFAM" id="SSF55729">
    <property type="entry name" value="Acyl-CoA N-acyltransferases (Nat)"/>
    <property type="match status" value="1"/>
</dbReference>
<evidence type="ECO:0000259" key="1">
    <source>
        <dbReference type="PROSITE" id="PS51186"/>
    </source>
</evidence>
<dbReference type="Pfam" id="PF00583">
    <property type="entry name" value="Acetyltransf_1"/>
    <property type="match status" value="1"/>
</dbReference>